<dbReference type="Pfam" id="PF11010">
    <property type="entry name" value="DUF2848"/>
    <property type="match status" value="1"/>
</dbReference>
<evidence type="ECO:0008006" key="3">
    <source>
        <dbReference type="Google" id="ProtNLM"/>
    </source>
</evidence>
<accession>A0A8G2F231</accession>
<keyword evidence="2" id="KW-1185">Reference proteome</keyword>
<evidence type="ECO:0000313" key="1">
    <source>
        <dbReference type="EMBL" id="SDF39288.1"/>
    </source>
</evidence>
<proteinExistence type="predicted"/>
<sequence length="222" mass="23411">MGAQILRFETPDGPVEVAVTDCVVAGWTGRDKAAIDHHIEELAEIGVPGPSTVPLYYRCAVEQLIQSDHVQVIGGDSSGEVEPVLVATESGLYLTVGSDHTDRKVETYSIAVSKQMCPKVLGSTAWPVSLDDDLDALVLEATATIKGAEEPYQTGTFALIRPLKDLVDGYGGLKPGTVMLCGTVPVTGGIRPADRLAISITDPANGRSLAHAYDIETLPVVS</sequence>
<reference evidence="1 2" key="1">
    <citation type="submission" date="2016-10" db="EMBL/GenBank/DDBJ databases">
        <authorList>
            <person name="Varghese N."/>
            <person name="Submissions S."/>
        </authorList>
    </citation>
    <scope>NUCLEOTIDE SEQUENCE [LARGE SCALE GENOMIC DNA]</scope>
    <source>
        <strain evidence="1 2">DSM 18839</strain>
    </source>
</reference>
<dbReference type="InterPro" id="IPR021269">
    <property type="entry name" value="DUF2848"/>
</dbReference>
<dbReference type="InterPro" id="IPR036663">
    <property type="entry name" value="Fumarylacetoacetase_C_sf"/>
</dbReference>
<gene>
    <name evidence="1" type="ORF">SAMN05660686_01136</name>
</gene>
<dbReference type="RefSeq" id="WP_093148818.1">
    <property type="nucleotide sequence ID" value="NZ_FNBW01000003.1"/>
</dbReference>
<protein>
    <recommendedName>
        <fullName evidence="3">DUF2848 domain-containing protein</fullName>
    </recommendedName>
</protein>
<dbReference type="EMBL" id="FNBW01000003">
    <property type="protein sequence ID" value="SDF39288.1"/>
    <property type="molecule type" value="Genomic_DNA"/>
</dbReference>
<dbReference type="AlphaFoldDB" id="A0A8G2F231"/>
<evidence type="ECO:0000313" key="2">
    <source>
        <dbReference type="Proteomes" id="UP000198615"/>
    </source>
</evidence>
<dbReference type="SUPFAM" id="SSF56529">
    <property type="entry name" value="FAH"/>
    <property type="match status" value="1"/>
</dbReference>
<dbReference type="Proteomes" id="UP000198615">
    <property type="component" value="Unassembled WGS sequence"/>
</dbReference>
<name>A0A8G2F231_9PROT</name>
<dbReference type="GO" id="GO:0003824">
    <property type="term" value="F:catalytic activity"/>
    <property type="evidence" value="ECO:0007669"/>
    <property type="project" value="InterPro"/>
</dbReference>
<dbReference type="OrthoDB" id="9792678at2"/>
<comment type="caution">
    <text evidence="1">The sequence shown here is derived from an EMBL/GenBank/DDBJ whole genome shotgun (WGS) entry which is preliminary data.</text>
</comment>
<organism evidence="1 2">
    <name type="scientific">Thalassobaculum litoreum DSM 18839</name>
    <dbReference type="NCBI Taxonomy" id="1123362"/>
    <lineage>
        <taxon>Bacteria</taxon>
        <taxon>Pseudomonadati</taxon>
        <taxon>Pseudomonadota</taxon>
        <taxon>Alphaproteobacteria</taxon>
        <taxon>Rhodospirillales</taxon>
        <taxon>Thalassobaculaceae</taxon>
        <taxon>Thalassobaculum</taxon>
    </lineage>
</organism>